<dbReference type="GeneTree" id="ENSGT00390000007888"/>
<evidence type="ECO:0000259" key="4">
    <source>
        <dbReference type="Pfam" id="PF01929"/>
    </source>
</evidence>
<protein>
    <submittedName>
        <fullName evidence="5">Ribosomal protein L14</fullName>
    </submittedName>
</protein>
<evidence type="ECO:0000313" key="5">
    <source>
        <dbReference type="Ensembl" id="ENSCPRP00005007201.1"/>
    </source>
</evidence>
<keyword evidence="6" id="KW-1185">Reference proteome</keyword>
<evidence type="ECO:0000313" key="6">
    <source>
        <dbReference type="Proteomes" id="UP000594220"/>
    </source>
</evidence>
<dbReference type="GO" id="GO:0042273">
    <property type="term" value="P:ribosomal large subunit biogenesis"/>
    <property type="evidence" value="ECO:0007669"/>
    <property type="project" value="TreeGrafter"/>
</dbReference>
<dbReference type="Pfam" id="PF01929">
    <property type="entry name" value="Ribosomal_L14e"/>
    <property type="match status" value="1"/>
</dbReference>
<feature type="domain" description="Large ribosomal subunit protein eL14" evidence="4">
    <location>
        <begin position="140"/>
        <end position="195"/>
    </location>
</feature>
<feature type="region of interest" description="Disordered" evidence="3">
    <location>
        <begin position="45"/>
        <end position="80"/>
    </location>
</feature>
<dbReference type="GO" id="GO:0006412">
    <property type="term" value="P:translation"/>
    <property type="evidence" value="ECO:0007669"/>
    <property type="project" value="InterPro"/>
</dbReference>
<dbReference type="Ensembl" id="ENSCPRT00005008434.1">
    <property type="protein sequence ID" value="ENSCPRP00005007201.1"/>
    <property type="gene ID" value="ENSCPRG00005005107.1"/>
</dbReference>
<dbReference type="PANTHER" id="PTHR11127:SF2">
    <property type="entry name" value="LARGE RIBOSOMAL SUBUNIT PROTEIN EL14"/>
    <property type="match status" value="1"/>
</dbReference>
<accession>A0A7M4ECT1</accession>
<name>A0A7M4ECT1_CROPO</name>
<dbReference type="InterPro" id="IPR002784">
    <property type="entry name" value="Ribosomal_eL14_dom"/>
</dbReference>
<proteinExistence type="predicted"/>
<dbReference type="PANTHER" id="PTHR11127">
    <property type="entry name" value="60S RIBOSOMAL PROTEIN L14"/>
    <property type="match status" value="1"/>
</dbReference>
<dbReference type="InterPro" id="IPR039660">
    <property type="entry name" value="Ribosomal_eL14"/>
</dbReference>
<evidence type="ECO:0000256" key="3">
    <source>
        <dbReference type="SAM" id="MobiDB-lite"/>
    </source>
</evidence>
<dbReference type="GO" id="GO:0003723">
    <property type="term" value="F:RNA binding"/>
    <property type="evidence" value="ECO:0007669"/>
    <property type="project" value="InterPro"/>
</dbReference>
<evidence type="ECO:0000256" key="1">
    <source>
        <dbReference type="ARBA" id="ARBA00022980"/>
    </source>
</evidence>
<evidence type="ECO:0000256" key="2">
    <source>
        <dbReference type="ARBA" id="ARBA00023274"/>
    </source>
</evidence>
<dbReference type="Gene3D" id="6.10.250.2270">
    <property type="match status" value="1"/>
</dbReference>
<sequence>SHEPAEDGSRPRHSLQCAGAIQFRKWYLSAAEAGVSLFLAGGHHGERGPRPSLLTASRLRGREGAGAPREPSGEAGRDPRWGRGGWLAECGVVVVCVCSASCPLLPRRCSSGSWRSAAWPTCRSGRTPAALWPSWTSSTRTGARQKHVRTAWEKENINEKWAGTRWAKKIEAREKKAKMTDFDRYKVMKAKKMRNRIIKHEIKKLQKQTSKKAS</sequence>
<organism evidence="5 6">
    <name type="scientific">Crocodylus porosus</name>
    <name type="common">Saltwater crocodile</name>
    <name type="synonym">Estuarine crocodile</name>
    <dbReference type="NCBI Taxonomy" id="8502"/>
    <lineage>
        <taxon>Eukaryota</taxon>
        <taxon>Metazoa</taxon>
        <taxon>Chordata</taxon>
        <taxon>Craniata</taxon>
        <taxon>Vertebrata</taxon>
        <taxon>Euteleostomi</taxon>
        <taxon>Archelosauria</taxon>
        <taxon>Archosauria</taxon>
        <taxon>Crocodylia</taxon>
        <taxon>Longirostres</taxon>
        <taxon>Crocodylidae</taxon>
        <taxon>Crocodylus</taxon>
    </lineage>
</organism>
<reference evidence="5" key="2">
    <citation type="submission" date="2025-09" db="UniProtKB">
        <authorList>
            <consortium name="Ensembl"/>
        </authorList>
    </citation>
    <scope>IDENTIFICATION</scope>
</reference>
<feature type="compositionally biased region" description="Basic and acidic residues" evidence="3">
    <location>
        <begin position="71"/>
        <end position="80"/>
    </location>
</feature>
<reference evidence="5" key="1">
    <citation type="submission" date="2025-08" db="UniProtKB">
        <authorList>
            <consortium name="Ensembl"/>
        </authorList>
    </citation>
    <scope>IDENTIFICATION</scope>
</reference>
<gene>
    <name evidence="5" type="primary">RPL14</name>
</gene>
<dbReference type="AlphaFoldDB" id="A0A7M4ECT1"/>
<dbReference type="GO" id="GO:0003735">
    <property type="term" value="F:structural constituent of ribosome"/>
    <property type="evidence" value="ECO:0007669"/>
    <property type="project" value="InterPro"/>
</dbReference>
<keyword evidence="1" id="KW-0689">Ribosomal protein</keyword>
<dbReference type="Proteomes" id="UP000594220">
    <property type="component" value="Unplaced"/>
</dbReference>
<keyword evidence="2" id="KW-0687">Ribonucleoprotein</keyword>
<dbReference type="GO" id="GO:0022625">
    <property type="term" value="C:cytosolic large ribosomal subunit"/>
    <property type="evidence" value="ECO:0007669"/>
    <property type="project" value="TreeGrafter"/>
</dbReference>